<gene>
    <name evidence="1" type="ORF">B0487_1547</name>
</gene>
<protein>
    <submittedName>
        <fullName evidence="1">Uncharacterized protein</fullName>
    </submittedName>
</protein>
<reference evidence="1 2" key="1">
    <citation type="journal article" date="2016" name="Sci. Rep.">
        <title>Evaluation of genetic diversity among strains of the human gut commensal Bifidobacterium adolescentis.</title>
        <authorList>
            <person name="Duranti S."/>
            <person name="Milani C."/>
            <person name="Lugli G.A."/>
            <person name="Mancabelli L."/>
            <person name="Turroni F."/>
            <person name="Ferrario C."/>
            <person name="Mangifesta M."/>
            <person name="Viappiani A."/>
            <person name="Sanchez B."/>
            <person name="Margolles A."/>
            <person name="van Sinderen D."/>
            <person name="Ventura M."/>
        </authorList>
    </citation>
    <scope>NUCLEOTIDE SEQUENCE [LARGE SCALE GENOMIC DNA]</scope>
    <source>
        <strain evidence="1 2">487B</strain>
    </source>
</reference>
<name>A0A1X2Z2I9_BIFAD</name>
<organism evidence="1 2">
    <name type="scientific">Bifidobacterium adolescentis</name>
    <dbReference type="NCBI Taxonomy" id="1680"/>
    <lineage>
        <taxon>Bacteria</taxon>
        <taxon>Bacillati</taxon>
        <taxon>Actinomycetota</taxon>
        <taxon>Actinomycetes</taxon>
        <taxon>Bifidobacteriales</taxon>
        <taxon>Bifidobacteriaceae</taxon>
        <taxon>Bifidobacterium</taxon>
    </lineage>
</organism>
<evidence type="ECO:0000313" key="2">
    <source>
        <dbReference type="Proteomes" id="UP000193377"/>
    </source>
</evidence>
<dbReference type="EMBL" id="LNKD01000001">
    <property type="protein sequence ID" value="OSG88628.1"/>
    <property type="molecule type" value="Genomic_DNA"/>
</dbReference>
<evidence type="ECO:0000313" key="1">
    <source>
        <dbReference type="EMBL" id="OSG88628.1"/>
    </source>
</evidence>
<dbReference type="AlphaFoldDB" id="A0A1X2Z2I9"/>
<proteinExistence type="predicted"/>
<sequence>MSNITADEYSLLEFISSRDKQEDNSRILLEQTKKILKSLVRKGFGRIEHYSAIGDWFIPDMDAISEFVETHVGQYKLERKYLQYDMFNILEEISRKGYGWNYVSQPTAKASMERLRHYGCITYVKRGDKYIATGTSEGIAFAKNMMATATRTCAECGRKYPYYSGMKAYDICSKECYYKRFGTPEERRAKRLQKKD</sequence>
<dbReference type="RefSeq" id="WP_085393243.1">
    <property type="nucleotide sequence ID" value="NZ_LNKD01000001.1"/>
</dbReference>
<dbReference type="Proteomes" id="UP000193377">
    <property type="component" value="Unassembled WGS sequence"/>
</dbReference>
<accession>A0A1X2Z2I9</accession>
<comment type="caution">
    <text evidence="1">The sequence shown here is derived from an EMBL/GenBank/DDBJ whole genome shotgun (WGS) entry which is preliminary data.</text>
</comment>